<dbReference type="Proteomes" id="UP000037122">
    <property type="component" value="Unassembled WGS sequence"/>
</dbReference>
<dbReference type="InterPro" id="IPR003395">
    <property type="entry name" value="RecF/RecN/SMC_N"/>
</dbReference>
<evidence type="ECO:0000256" key="6">
    <source>
        <dbReference type="ARBA" id="ARBA00022840"/>
    </source>
</evidence>
<proteinExistence type="inferred from homology"/>
<dbReference type="GO" id="GO:0051301">
    <property type="term" value="P:cell division"/>
    <property type="evidence" value="ECO:0007669"/>
    <property type="project" value="UniProtKB-KW"/>
</dbReference>
<dbReference type="VEuPathDB" id="FungiDB:CJJ07_004928"/>
<dbReference type="Gene3D" id="3.30.70.1620">
    <property type="match status" value="1"/>
</dbReference>
<evidence type="ECO:0000256" key="11">
    <source>
        <dbReference type="PIRNR" id="PIRNR005719"/>
    </source>
</evidence>
<dbReference type="SMART" id="SM00968">
    <property type="entry name" value="SMC_hinge"/>
    <property type="match status" value="1"/>
</dbReference>
<evidence type="ECO:0000256" key="13">
    <source>
        <dbReference type="SAM" id="MobiDB-lite"/>
    </source>
</evidence>
<dbReference type="Pfam" id="PF02463">
    <property type="entry name" value="SMC_N"/>
    <property type="match status" value="2"/>
</dbReference>
<dbReference type="VEuPathDB" id="FungiDB:CJI96_0001337"/>
<dbReference type="VEuPathDB" id="FungiDB:B9J08_001305"/>
<organism evidence="15 16">
    <name type="scientific">Candidozyma auris</name>
    <name type="common">Yeast</name>
    <name type="synonym">Candida auris</name>
    <dbReference type="NCBI Taxonomy" id="498019"/>
    <lineage>
        <taxon>Eukaryota</taxon>
        <taxon>Fungi</taxon>
        <taxon>Dikarya</taxon>
        <taxon>Ascomycota</taxon>
        <taxon>Saccharomycotina</taxon>
        <taxon>Pichiomycetes</taxon>
        <taxon>Metschnikowiaceae</taxon>
        <taxon>Candidozyma</taxon>
    </lineage>
</organism>
<feature type="region of interest" description="Disordered" evidence="13">
    <location>
        <begin position="1"/>
        <end position="22"/>
    </location>
</feature>
<keyword evidence="4" id="KW-0547">Nucleotide-binding</keyword>
<dbReference type="Pfam" id="PF06470">
    <property type="entry name" value="SMC_hinge"/>
    <property type="match status" value="1"/>
</dbReference>
<dbReference type="InterPro" id="IPR036277">
    <property type="entry name" value="SMC_hinge_sf"/>
</dbReference>
<evidence type="ECO:0000256" key="3">
    <source>
        <dbReference type="ARBA" id="ARBA00022618"/>
    </source>
</evidence>
<name>A0A0L0NSQ3_CANAR</name>
<feature type="compositionally biased region" description="Low complexity" evidence="13">
    <location>
        <begin position="531"/>
        <end position="544"/>
    </location>
</feature>
<dbReference type="PANTHER" id="PTHR18937">
    <property type="entry name" value="STRUCTURAL MAINTENANCE OF CHROMOSOMES SMC FAMILY MEMBER"/>
    <property type="match status" value="1"/>
</dbReference>
<keyword evidence="7 12" id="KW-0175">Coiled coil</keyword>
<evidence type="ECO:0000256" key="5">
    <source>
        <dbReference type="ARBA" id="ARBA00022776"/>
    </source>
</evidence>
<evidence type="ECO:0000256" key="12">
    <source>
        <dbReference type="SAM" id="Coils"/>
    </source>
</evidence>
<feature type="compositionally biased region" description="Basic and acidic residues" evidence="13">
    <location>
        <begin position="100"/>
        <end position="117"/>
    </location>
</feature>
<dbReference type="GO" id="GO:0016887">
    <property type="term" value="F:ATP hydrolysis activity"/>
    <property type="evidence" value="ECO:0007669"/>
    <property type="project" value="InterPro"/>
</dbReference>
<feature type="region of interest" description="Disordered" evidence="13">
    <location>
        <begin position="152"/>
        <end position="171"/>
    </location>
</feature>
<feature type="coiled-coil region" evidence="12">
    <location>
        <begin position="1044"/>
        <end position="1137"/>
    </location>
</feature>
<evidence type="ECO:0000259" key="14">
    <source>
        <dbReference type="SMART" id="SM00968"/>
    </source>
</evidence>
<evidence type="ECO:0000256" key="1">
    <source>
        <dbReference type="ARBA" id="ARBA00004123"/>
    </source>
</evidence>
<dbReference type="EMBL" id="LGST01000051">
    <property type="protein sequence ID" value="KND96705.1"/>
    <property type="molecule type" value="Genomic_DNA"/>
</dbReference>
<dbReference type="SUPFAM" id="SSF52540">
    <property type="entry name" value="P-loop containing nucleoside triphosphate hydrolases"/>
    <property type="match status" value="1"/>
</dbReference>
<sequence>MKQHTQALEPSNKAEKGDLEDTFINNSDYENYSVKLEHLDALPDSDASMTDDNSTFVDANEGGGGELMDTIHEEEIQKSGEWNIEEPKVINGAHATESQVNRDGDPGATHNDDHNENDSMAANNDDIDQDTNVSKLEDEEVTLAELEDLKVAPPQEPLMEAAGKSRPNSSHKLELRKAMKEKDEMKPRLVIRKLVLTNFKSYAGVQEIGPFHPSFSAVVGPNGSGKSNVIDSMLFVFGFRALKMRQGKLLELIHSSESGQKLDFCQVDIHFCHVLDDPVDPMAATDIPGSEIIISRRATRNNASQYYLNGRSSNYTDVTQYLRDQGIDLDHKRFLILQGEVESISQMKAKAEKENDDGLLEYLEDIIGTTKYKSLINDGLTRLDELNEVCSEKEHRFELVENDTNVLEEKKNDALQFLEKEKQLANKKSVKFQVTIHENQRSLSSYEKTAAEVSEQLSEEKNKNMELNIEVDEAHKKKKTLQKGISKLNDEINRANKSHKSLNNKNVSLEERVKNLETKAKKIEKTKQASERSLSSSSHQLQALKESEEQAAKEMAELKESLEKESEKLMKLREKLADKTSHFSKEIQELEAQLLPVNDEVKEKESAILLIKSELDMLEEQTKKTDRQLQQASQRLQDIKREGKEKEAELDALEQKLEHIKEQVLLGEEQCQNARKLLDKKKNRLNSARQQTQDAFNAVSNSQNKNKVLTSLSKLARSGRISGFFGRLGDLGQIDDKYDIAISTACPGLDAMVVDTVETAQACIDYLRKNKLGYANFVCLNKLRKFDLSPIQTPGNPMSVKRLFDLIIPKEERFLPAFYSKLYNTLVASNLQEAKSVAYGPKRYKVVTLDGKVVDTSGAMSGGGSHFARGAMRLTSNARTDKAENTEEDVAKMKEELATMEEDVSHLQRECEEMEENLQKLKDLAPETEFSIKRVQLDIQSLISEKKEVSGNCKKLLAQKESEDGSSELEGQIKEKQKELIELTQQSEKLKQLMVESETKISALQTKIMDVGGVELKIQDSKVSSLKEKIELNEAKSSQNAISLRKLEHDAKRHTKIVSESEQELQSVGVEIEKVKEDLQSSIKELKLKEEEIDNLSEKKNEHESELEKVAEEVEELNAKINEFKSVEIELENKLEKLNGVVRKCQSAIEVASREIRNLVVRDCTSYIDWMPEDERSKYESSEIETLTEEAIEDVNIANIEEEIEALEHYMSDVKVDIEVLKEYGEKKKELEIRRTELNETVKQRDDIKCHCEELKRKRLDEFMEGFNTISLSLKEMYQMITMGGNAELDLVDSLDPFSEGIMFSVMPPKKSWRNISNLSGGEKTLSSLALVFALHKYKPTPLYVMDEIDAALDFRNVSIVANYIKDRTKNAQFVVISLRNNMFELAQLLVGIYKVENRTRSITLQNKDFLNERTVKT</sequence>
<dbReference type="PANTHER" id="PTHR18937:SF172">
    <property type="entry name" value="STRUCTURAL MAINTENANCE OF CHROMOSOMES PROTEIN"/>
    <property type="match status" value="1"/>
</dbReference>
<keyword evidence="6" id="KW-0067">ATP-binding</keyword>
<evidence type="ECO:0000256" key="4">
    <source>
        <dbReference type="ARBA" id="ARBA00022741"/>
    </source>
</evidence>
<comment type="similarity">
    <text evidence="2">Belongs to the SMC family. SMC4 subfamily.</text>
</comment>
<evidence type="ECO:0000256" key="10">
    <source>
        <dbReference type="ARBA" id="ARBA00023306"/>
    </source>
</evidence>
<feature type="region of interest" description="Disordered" evidence="13">
    <location>
        <begin position="97"/>
        <end position="128"/>
    </location>
</feature>
<evidence type="ECO:0000313" key="16">
    <source>
        <dbReference type="Proteomes" id="UP000037122"/>
    </source>
</evidence>
<dbReference type="GO" id="GO:0005524">
    <property type="term" value="F:ATP binding"/>
    <property type="evidence" value="ECO:0007669"/>
    <property type="project" value="UniProtKB-KW"/>
</dbReference>
<dbReference type="InterPro" id="IPR010935">
    <property type="entry name" value="SMC_hinge"/>
</dbReference>
<dbReference type="Gene3D" id="3.40.50.300">
    <property type="entry name" value="P-loop containing nucleotide triphosphate hydrolases"/>
    <property type="match status" value="2"/>
</dbReference>
<evidence type="ECO:0000256" key="9">
    <source>
        <dbReference type="ARBA" id="ARBA00023242"/>
    </source>
</evidence>
<evidence type="ECO:0000256" key="8">
    <source>
        <dbReference type="ARBA" id="ARBA00023067"/>
    </source>
</evidence>
<evidence type="ECO:0000256" key="2">
    <source>
        <dbReference type="ARBA" id="ARBA00006005"/>
    </source>
</evidence>
<feature type="coiled-coil region" evidence="12">
    <location>
        <begin position="876"/>
        <end position="924"/>
    </location>
</feature>
<evidence type="ECO:0000256" key="7">
    <source>
        <dbReference type="ARBA" id="ARBA00023054"/>
    </source>
</evidence>
<dbReference type="VEuPathDB" id="FungiDB:CJI97_001300"/>
<accession>A0A0L0NSQ3</accession>
<comment type="caution">
    <text evidence="15">The sequence shown here is derived from an EMBL/GenBank/DDBJ whole genome shotgun (WGS) entry which is preliminary data.</text>
</comment>
<gene>
    <name evidence="15" type="ORF">QG37_07005</name>
</gene>
<keyword evidence="8" id="KW-0226">DNA condensation</keyword>
<dbReference type="PIRSF" id="PIRSF005719">
    <property type="entry name" value="SMC"/>
    <property type="match status" value="1"/>
</dbReference>
<dbReference type="VEuPathDB" id="FungiDB:QG37_07005"/>
<keyword evidence="3" id="KW-0132">Cell division</keyword>
<dbReference type="FunFam" id="3.40.50.300:FF:000481">
    <property type="entry name" value="Structural maintenance of chromosomes 4"/>
    <property type="match status" value="1"/>
</dbReference>
<keyword evidence="9 11" id="KW-0539">Nucleus</keyword>
<keyword evidence="10" id="KW-0131">Cell cycle</keyword>
<dbReference type="GO" id="GO:0005634">
    <property type="term" value="C:nucleus"/>
    <property type="evidence" value="ECO:0007669"/>
    <property type="project" value="UniProtKB-SubCell"/>
</dbReference>
<dbReference type="Gene3D" id="1.20.1060.20">
    <property type="match status" value="1"/>
</dbReference>
<dbReference type="SUPFAM" id="SSF75553">
    <property type="entry name" value="Smc hinge domain"/>
    <property type="match status" value="1"/>
</dbReference>
<feature type="coiled-coil region" evidence="12">
    <location>
        <begin position="966"/>
        <end position="1007"/>
    </location>
</feature>
<feature type="domain" description="SMC hinge" evidence="14">
    <location>
        <begin position="722"/>
        <end position="838"/>
    </location>
</feature>
<protein>
    <recommendedName>
        <fullName evidence="11">Structural maintenance of chromosomes protein</fullName>
    </recommendedName>
</protein>
<reference evidence="16" key="1">
    <citation type="journal article" date="2015" name="BMC Genomics">
        <title>Draft genome of a commonly misdiagnosed multidrug resistant pathogen Candida auris.</title>
        <authorList>
            <person name="Chatterjee S."/>
            <person name="Alampalli S.V."/>
            <person name="Nageshan R.K."/>
            <person name="Chettiar S.T."/>
            <person name="Joshi S."/>
            <person name="Tatu U.S."/>
        </authorList>
    </citation>
    <scope>NUCLEOTIDE SEQUENCE [LARGE SCALE GENOMIC DNA]</scope>
    <source>
        <strain evidence="16">6684</strain>
    </source>
</reference>
<comment type="subcellular location">
    <subcellularLocation>
        <location evidence="1 11">Nucleus</location>
    </subcellularLocation>
</comment>
<dbReference type="InterPro" id="IPR024704">
    <property type="entry name" value="SMC"/>
</dbReference>
<evidence type="ECO:0000313" key="15">
    <source>
        <dbReference type="EMBL" id="KND96705.1"/>
    </source>
</evidence>
<keyword evidence="5" id="KW-0498">Mitosis</keyword>
<dbReference type="GO" id="GO:0000796">
    <property type="term" value="C:condensin complex"/>
    <property type="evidence" value="ECO:0007669"/>
    <property type="project" value="TreeGrafter"/>
</dbReference>
<feature type="coiled-coil region" evidence="12">
    <location>
        <begin position="1197"/>
        <end position="1258"/>
    </location>
</feature>
<dbReference type="VEuPathDB" id="FungiDB:CJJ09_003558"/>
<dbReference type="InterPro" id="IPR027417">
    <property type="entry name" value="P-loop_NTPase"/>
</dbReference>
<feature type="region of interest" description="Disordered" evidence="13">
    <location>
        <begin position="522"/>
        <end position="548"/>
    </location>
</feature>
<dbReference type="GO" id="GO:0007076">
    <property type="term" value="P:mitotic chromosome condensation"/>
    <property type="evidence" value="ECO:0007669"/>
    <property type="project" value="UniProtKB-ARBA"/>
</dbReference>